<evidence type="ECO:0008006" key="4">
    <source>
        <dbReference type="Google" id="ProtNLM"/>
    </source>
</evidence>
<dbReference type="Proteomes" id="UP001519288">
    <property type="component" value="Unassembled WGS sequence"/>
</dbReference>
<keyword evidence="3" id="KW-1185">Reference proteome</keyword>
<evidence type="ECO:0000313" key="3">
    <source>
        <dbReference type="Proteomes" id="UP001519288"/>
    </source>
</evidence>
<evidence type="ECO:0000256" key="1">
    <source>
        <dbReference type="SAM" id="Phobius"/>
    </source>
</evidence>
<dbReference type="EMBL" id="JAGGLD010000001">
    <property type="protein sequence ID" value="MBP1999533.1"/>
    <property type="molecule type" value="Genomic_DNA"/>
</dbReference>
<dbReference type="RefSeq" id="WP_209858914.1">
    <property type="nucleotide sequence ID" value="NZ_JAGGLD010000001.1"/>
</dbReference>
<gene>
    <name evidence="2" type="ORF">J2Z69_000552</name>
</gene>
<sequence length="179" mass="20651">MGKWRWIWLMICGTIIIAIMMAGFTNLGKKNHKNDAQMVFAQGEKPGLLSEDNLVDAMIMLPLSLPLSKADLNDHMLSVDLKITKNNTHMSRVYLNIAALIRFAFERTSNINQLLIRVMAEDEWVGEKHLLLAADIRRDEWPELALEELEALGDQELTPEIKGWFRFTETNLWKTRFVP</sequence>
<feature type="transmembrane region" description="Helical" evidence="1">
    <location>
        <begin position="6"/>
        <end position="28"/>
    </location>
</feature>
<organism evidence="2 3">
    <name type="scientific">Paenibacillus shirakamiensis</name>
    <dbReference type="NCBI Taxonomy" id="1265935"/>
    <lineage>
        <taxon>Bacteria</taxon>
        <taxon>Bacillati</taxon>
        <taxon>Bacillota</taxon>
        <taxon>Bacilli</taxon>
        <taxon>Bacillales</taxon>
        <taxon>Paenibacillaceae</taxon>
        <taxon>Paenibacillus</taxon>
    </lineage>
</organism>
<accession>A0ABS4JCT7</accession>
<protein>
    <recommendedName>
        <fullName evidence="4">DUF4825 domain-containing protein</fullName>
    </recommendedName>
</protein>
<keyword evidence="1" id="KW-0472">Membrane</keyword>
<name>A0ABS4JCT7_9BACL</name>
<reference evidence="2 3" key="1">
    <citation type="submission" date="2021-03" db="EMBL/GenBank/DDBJ databases">
        <title>Genomic Encyclopedia of Type Strains, Phase IV (KMG-IV): sequencing the most valuable type-strain genomes for metagenomic binning, comparative biology and taxonomic classification.</title>
        <authorList>
            <person name="Goeker M."/>
        </authorList>
    </citation>
    <scope>NUCLEOTIDE SEQUENCE [LARGE SCALE GENOMIC DNA]</scope>
    <source>
        <strain evidence="2 3">DSM 26806</strain>
    </source>
</reference>
<evidence type="ECO:0000313" key="2">
    <source>
        <dbReference type="EMBL" id="MBP1999533.1"/>
    </source>
</evidence>
<keyword evidence="1" id="KW-0812">Transmembrane</keyword>
<comment type="caution">
    <text evidence="2">The sequence shown here is derived from an EMBL/GenBank/DDBJ whole genome shotgun (WGS) entry which is preliminary data.</text>
</comment>
<proteinExistence type="predicted"/>
<keyword evidence="1" id="KW-1133">Transmembrane helix</keyword>